<dbReference type="EMBL" id="LK036742">
    <property type="protein sequence ID" value="CDY67998.1"/>
    <property type="molecule type" value="Genomic_DNA"/>
</dbReference>
<organism evidence="1 2">
    <name type="scientific">Brassica napus</name>
    <name type="common">Rape</name>
    <dbReference type="NCBI Taxonomy" id="3708"/>
    <lineage>
        <taxon>Eukaryota</taxon>
        <taxon>Viridiplantae</taxon>
        <taxon>Streptophyta</taxon>
        <taxon>Embryophyta</taxon>
        <taxon>Tracheophyta</taxon>
        <taxon>Spermatophyta</taxon>
        <taxon>Magnoliopsida</taxon>
        <taxon>eudicotyledons</taxon>
        <taxon>Gunneridae</taxon>
        <taxon>Pentapetalae</taxon>
        <taxon>rosids</taxon>
        <taxon>malvids</taxon>
        <taxon>Brassicales</taxon>
        <taxon>Brassicaceae</taxon>
        <taxon>Brassiceae</taxon>
        <taxon>Brassica</taxon>
    </lineage>
</organism>
<proteinExistence type="predicted"/>
<dbReference type="AlphaFoldDB" id="A0A078JKE8"/>
<accession>A0A078JKE8</accession>
<protein>
    <submittedName>
        <fullName evidence="1">BnaCnng57270D protein</fullName>
    </submittedName>
</protein>
<evidence type="ECO:0000313" key="1">
    <source>
        <dbReference type="EMBL" id="CDY67998.1"/>
    </source>
</evidence>
<dbReference type="Gramene" id="CDY67998">
    <property type="protein sequence ID" value="CDY67998"/>
    <property type="gene ID" value="GSBRNA2T00068401001"/>
</dbReference>
<accession>A0A078CDE5</accession>
<keyword evidence="2" id="KW-1185">Reference proteome</keyword>
<dbReference type="PaxDb" id="3708-A0A078JKE8"/>
<gene>
    <name evidence="1" type="primary">BnaCnng57270D</name>
    <name evidence="1" type="ORF">GSBRNA2T00068401001</name>
</gene>
<name>A0A078JKE8_BRANA</name>
<dbReference type="Proteomes" id="UP000028999">
    <property type="component" value="Unassembled WGS sequence"/>
</dbReference>
<sequence length="71" mass="8145">MEVVSNTCQMRNSKDSTQPHIFLLQCAGRHERRDDFSTVTLTAPLPSLFSFMSLFKSLILRCLSTKPRLLE</sequence>
<evidence type="ECO:0000313" key="2">
    <source>
        <dbReference type="Proteomes" id="UP000028999"/>
    </source>
</evidence>
<dbReference type="Gramene" id="CDX72993">
    <property type="protein sequence ID" value="CDX72993"/>
    <property type="gene ID" value="GSBRNA2T00103430001"/>
</dbReference>
<reference evidence="1 2" key="1">
    <citation type="journal article" date="2014" name="Science">
        <title>Plant genetics. Early allopolyploid evolution in the post-Neolithic Brassica napus oilseed genome.</title>
        <authorList>
            <person name="Chalhoub B."/>
            <person name="Denoeud F."/>
            <person name="Liu S."/>
            <person name="Parkin I.A."/>
            <person name="Tang H."/>
            <person name="Wang X."/>
            <person name="Chiquet J."/>
            <person name="Belcram H."/>
            <person name="Tong C."/>
            <person name="Samans B."/>
            <person name="Correa M."/>
            <person name="Da Silva C."/>
            <person name="Just J."/>
            <person name="Falentin C."/>
            <person name="Koh C.S."/>
            <person name="Le Clainche I."/>
            <person name="Bernard M."/>
            <person name="Bento P."/>
            <person name="Noel B."/>
            <person name="Labadie K."/>
            <person name="Alberti A."/>
            <person name="Charles M."/>
            <person name="Arnaud D."/>
            <person name="Guo H."/>
            <person name="Daviaud C."/>
            <person name="Alamery S."/>
            <person name="Jabbari K."/>
            <person name="Zhao M."/>
            <person name="Edger P.P."/>
            <person name="Chelaifa H."/>
            <person name="Tack D."/>
            <person name="Lassalle G."/>
            <person name="Mestiri I."/>
            <person name="Schnel N."/>
            <person name="Le Paslier M.C."/>
            <person name="Fan G."/>
            <person name="Renault V."/>
            <person name="Bayer P.E."/>
            <person name="Golicz A.A."/>
            <person name="Manoli S."/>
            <person name="Lee T.H."/>
            <person name="Thi V.H."/>
            <person name="Chalabi S."/>
            <person name="Hu Q."/>
            <person name="Fan C."/>
            <person name="Tollenaere R."/>
            <person name="Lu Y."/>
            <person name="Battail C."/>
            <person name="Shen J."/>
            <person name="Sidebottom C.H."/>
            <person name="Wang X."/>
            <person name="Canaguier A."/>
            <person name="Chauveau A."/>
            <person name="Berard A."/>
            <person name="Deniot G."/>
            <person name="Guan M."/>
            <person name="Liu Z."/>
            <person name="Sun F."/>
            <person name="Lim Y.P."/>
            <person name="Lyons E."/>
            <person name="Town C.D."/>
            <person name="Bancroft I."/>
            <person name="Wang X."/>
            <person name="Meng J."/>
            <person name="Ma J."/>
            <person name="Pires J.C."/>
            <person name="King G.J."/>
            <person name="Brunel D."/>
            <person name="Delourme R."/>
            <person name="Renard M."/>
            <person name="Aury J.M."/>
            <person name="Adams K.L."/>
            <person name="Batley J."/>
            <person name="Snowdon R.J."/>
            <person name="Tost J."/>
            <person name="Edwards D."/>
            <person name="Zhou Y."/>
            <person name="Hua W."/>
            <person name="Sharpe A.G."/>
            <person name="Paterson A.H."/>
            <person name="Guan C."/>
            <person name="Wincker P."/>
        </authorList>
    </citation>
    <scope>NUCLEOTIDE SEQUENCE [LARGE SCALE GENOMIC DNA]</scope>
    <source>
        <strain evidence="2">cv. Darmor-bzh</strain>
    </source>
</reference>